<keyword evidence="7" id="KW-1185">Reference proteome</keyword>
<dbReference type="GO" id="GO:0009061">
    <property type="term" value="P:anaerobic respiration"/>
    <property type="evidence" value="ECO:0007669"/>
    <property type="project" value="TreeGrafter"/>
</dbReference>
<evidence type="ECO:0000256" key="1">
    <source>
        <dbReference type="ARBA" id="ARBA00001966"/>
    </source>
</evidence>
<keyword evidence="4" id="KW-0479">Metal-binding</keyword>
<dbReference type="SUPFAM" id="SSF53706">
    <property type="entry name" value="Formate dehydrogenase/DMSO reductase, domains 1-3"/>
    <property type="match status" value="1"/>
</dbReference>
<evidence type="ECO:0000256" key="5">
    <source>
        <dbReference type="ARBA" id="ARBA00023002"/>
    </source>
</evidence>
<comment type="cofactor">
    <cofactor evidence="1">
        <name>[4Fe-4S] cluster</name>
        <dbReference type="ChEBI" id="CHEBI:49883"/>
    </cofactor>
</comment>
<dbReference type="AlphaFoldDB" id="A0A399SL33"/>
<evidence type="ECO:0000256" key="3">
    <source>
        <dbReference type="ARBA" id="ARBA00010312"/>
    </source>
</evidence>
<accession>A0A399SL33</accession>
<dbReference type="Proteomes" id="UP000265926">
    <property type="component" value="Unassembled WGS sequence"/>
</dbReference>
<dbReference type="GO" id="GO:0030151">
    <property type="term" value="F:molybdenum ion binding"/>
    <property type="evidence" value="ECO:0007669"/>
    <property type="project" value="TreeGrafter"/>
</dbReference>
<keyword evidence="4" id="KW-0408">Iron</keyword>
<organism evidence="6 7">
    <name type="scientific">Maribellus luteus</name>
    <dbReference type="NCBI Taxonomy" id="2305463"/>
    <lineage>
        <taxon>Bacteria</taxon>
        <taxon>Pseudomonadati</taxon>
        <taxon>Bacteroidota</taxon>
        <taxon>Bacteroidia</taxon>
        <taxon>Marinilabiliales</taxon>
        <taxon>Prolixibacteraceae</taxon>
        <taxon>Maribellus</taxon>
    </lineage>
</organism>
<comment type="similarity">
    <text evidence="3">Belongs to the prokaryotic molybdopterin-containing oxidoreductase family.</text>
</comment>
<dbReference type="GO" id="GO:0051539">
    <property type="term" value="F:4 iron, 4 sulfur cluster binding"/>
    <property type="evidence" value="ECO:0007669"/>
    <property type="project" value="UniProtKB-KW"/>
</dbReference>
<keyword evidence="4" id="KW-0411">Iron-sulfur</keyword>
<evidence type="ECO:0000313" key="7">
    <source>
        <dbReference type="Proteomes" id="UP000265926"/>
    </source>
</evidence>
<comment type="subcellular location">
    <subcellularLocation>
        <location evidence="2">Cell envelope</location>
    </subcellularLocation>
</comment>
<evidence type="ECO:0000256" key="4">
    <source>
        <dbReference type="ARBA" id="ARBA00022485"/>
    </source>
</evidence>
<evidence type="ECO:0000313" key="6">
    <source>
        <dbReference type="EMBL" id="RIJ43734.1"/>
    </source>
</evidence>
<reference evidence="6 7" key="1">
    <citation type="submission" date="2018-08" db="EMBL/GenBank/DDBJ databases">
        <title>Pallidiluteibacterium maritimus gen. nov., sp. nov., isolated from coastal sediment.</title>
        <authorList>
            <person name="Zhou L.Y."/>
        </authorList>
    </citation>
    <scope>NUCLEOTIDE SEQUENCE [LARGE SCALE GENOMIC DNA]</scope>
    <source>
        <strain evidence="6 7">XSD2</strain>
    </source>
</reference>
<name>A0A399SL33_9BACT</name>
<dbReference type="GO" id="GO:0030313">
    <property type="term" value="C:cell envelope"/>
    <property type="evidence" value="ECO:0007669"/>
    <property type="project" value="UniProtKB-SubCell"/>
</dbReference>
<protein>
    <submittedName>
        <fullName evidence="6">Formate dehydrogenase</fullName>
    </submittedName>
</protein>
<dbReference type="GO" id="GO:0009055">
    <property type="term" value="F:electron transfer activity"/>
    <property type="evidence" value="ECO:0007669"/>
    <property type="project" value="TreeGrafter"/>
</dbReference>
<evidence type="ECO:0000256" key="2">
    <source>
        <dbReference type="ARBA" id="ARBA00004196"/>
    </source>
</evidence>
<feature type="non-terminal residue" evidence="6">
    <location>
        <position position="1"/>
    </location>
</feature>
<proteinExistence type="inferred from homology"/>
<dbReference type="PANTHER" id="PTHR43598:SF1">
    <property type="entry name" value="FORMATE DEHYDROGENASE-O MAJOR SUBUNIT"/>
    <property type="match status" value="1"/>
</dbReference>
<dbReference type="EMBL" id="QWGR01000240">
    <property type="protein sequence ID" value="RIJ43734.1"/>
    <property type="molecule type" value="Genomic_DNA"/>
</dbReference>
<dbReference type="PANTHER" id="PTHR43598">
    <property type="entry name" value="TUNGSTEN-CONTAINING FORMYLMETHANOFURAN DEHYDROGENASE 2 SUBUNIT B"/>
    <property type="match status" value="1"/>
</dbReference>
<keyword evidence="5" id="KW-0560">Oxidoreductase</keyword>
<comment type="caution">
    <text evidence="6">The sequence shown here is derived from an EMBL/GenBank/DDBJ whole genome shotgun (WGS) entry which is preliminary data.</text>
</comment>
<keyword evidence="4" id="KW-0004">4Fe-4S</keyword>
<dbReference type="OrthoDB" id="9792592at2"/>
<sequence>VYGMDKVRDEVLAKWTPDKVEEVCGVPEAQVHKVAEMMAMNRPSTLVWCMGQTQHTIGNAIVRASCIVQLALGNIGKSGGGANIFRGHDNVQGATDVGPNPDSLPGYYGLAAGAWKHFANVWGVDYEWIKGRFASQAMMEKSGTTVSRWADAVLEKNDLIDQDNNVRAVFYWGHAPNSQT</sequence>
<feature type="non-terminal residue" evidence="6">
    <location>
        <position position="180"/>
    </location>
</feature>
<dbReference type="Gene3D" id="3.40.50.740">
    <property type="match status" value="1"/>
</dbReference>
<dbReference type="Gene3D" id="3.40.228.10">
    <property type="entry name" value="Dimethylsulfoxide Reductase, domain 2"/>
    <property type="match status" value="1"/>
</dbReference>
<dbReference type="GO" id="GO:0016491">
    <property type="term" value="F:oxidoreductase activity"/>
    <property type="evidence" value="ECO:0007669"/>
    <property type="project" value="UniProtKB-KW"/>
</dbReference>
<gene>
    <name evidence="6" type="ORF">D1614_24845</name>
</gene>